<keyword evidence="3" id="KW-1185">Reference proteome</keyword>
<feature type="transmembrane region" description="Helical" evidence="1">
    <location>
        <begin position="268"/>
        <end position="292"/>
    </location>
</feature>
<proteinExistence type="predicted"/>
<name>A0A2V1E8B7_9PLEO</name>
<feature type="transmembrane region" description="Helical" evidence="1">
    <location>
        <begin position="189"/>
        <end position="208"/>
    </location>
</feature>
<dbReference type="OrthoDB" id="3800373at2759"/>
<reference evidence="2 3" key="1">
    <citation type="journal article" date="2018" name="Sci. Rep.">
        <title>Comparative genomics provides insights into the lifestyle and reveals functional heterogeneity of dark septate endophytic fungi.</title>
        <authorList>
            <person name="Knapp D.G."/>
            <person name="Nemeth J.B."/>
            <person name="Barry K."/>
            <person name="Hainaut M."/>
            <person name="Henrissat B."/>
            <person name="Johnson J."/>
            <person name="Kuo A."/>
            <person name="Lim J.H.P."/>
            <person name="Lipzen A."/>
            <person name="Nolan M."/>
            <person name="Ohm R.A."/>
            <person name="Tamas L."/>
            <person name="Grigoriev I.V."/>
            <person name="Spatafora J.W."/>
            <person name="Nagy L.G."/>
            <person name="Kovacs G.M."/>
        </authorList>
    </citation>
    <scope>NUCLEOTIDE SEQUENCE [LARGE SCALE GENOMIC DNA]</scope>
    <source>
        <strain evidence="2 3">DSE2036</strain>
    </source>
</reference>
<gene>
    <name evidence="2" type="ORF">DM02DRAFT_624186</name>
</gene>
<keyword evidence="1" id="KW-1133">Transmembrane helix</keyword>
<evidence type="ECO:0008006" key="4">
    <source>
        <dbReference type="Google" id="ProtNLM"/>
    </source>
</evidence>
<keyword evidence="1" id="KW-0812">Transmembrane</keyword>
<dbReference type="InterPro" id="IPR013083">
    <property type="entry name" value="Znf_RING/FYVE/PHD"/>
</dbReference>
<dbReference type="Proteomes" id="UP000244855">
    <property type="component" value="Unassembled WGS sequence"/>
</dbReference>
<protein>
    <recommendedName>
        <fullName evidence="4">RING-type domain-containing protein</fullName>
    </recommendedName>
</protein>
<sequence length="328" mass="38448">MSRYTAGMVFALFAKYLREATEYPHETVLPQPDEDCPTCLEPYELDNPGHCKAIRLVECGHIVGDKCMAKWQGAHANRCLNWNHSLHELHHPAPELEDQGWDLAAKWDALLAEQAPDSLISRYVFPFVTNGRFDDFTAPKAFVNVIRMVFTLGIYNHDEWPSPLPEEDMHRAMKDLVKGIYRRAMVFEFLYILQLLLVVQYPLLFFILDIHTNFPLEWLAGILYAVGINYKPSNEEYFRRYGLDRFDDVMYPEDIRSWLRGTPTLDGIQLWLADCVLYRFPFLVSVFFLRFLTRRERMQKLLDLLDPTLEHALQVHKVLARKQHPTTQ</sequence>
<evidence type="ECO:0000313" key="3">
    <source>
        <dbReference type="Proteomes" id="UP000244855"/>
    </source>
</evidence>
<organism evidence="2 3">
    <name type="scientific">Periconia macrospinosa</name>
    <dbReference type="NCBI Taxonomy" id="97972"/>
    <lineage>
        <taxon>Eukaryota</taxon>
        <taxon>Fungi</taxon>
        <taxon>Dikarya</taxon>
        <taxon>Ascomycota</taxon>
        <taxon>Pezizomycotina</taxon>
        <taxon>Dothideomycetes</taxon>
        <taxon>Pleosporomycetidae</taxon>
        <taxon>Pleosporales</taxon>
        <taxon>Massarineae</taxon>
        <taxon>Periconiaceae</taxon>
        <taxon>Periconia</taxon>
    </lineage>
</organism>
<evidence type="ECO:0000256" key="1">
    <source>
        <dbReference type="SAM" id="Phobius"/>
    </source>
</evidence>
<evidence type="ECO:0000313" key="2">
    <source>
        <dbReference type="EMBL" id="PVI05475.1"/>
    </source>
</evidence>
<dbReference type="AlphaFoldDB" id="A0A2V1E8B7"/>
<dbReference type="Gene3D" id="3.30.40.10">
    <property type="entry name" value="Zinc/RING finger domain, C3HC4 (zinc finger)"/>
    <property type="match status" value="1"/>
</dbReference>
<dbReference type="SUPFAM" id="SSF57850">
    <property type="entry name" value="RING/U-box"/>
    <property type="match status" value="1"/>
</dbReference>
<dbReference type="EMBL" id="KZ805314">
    <property type="protein sequence ID" value="PVI05475.1"/>
    <property type="molecule type" value="Genomic_DNA"/>
</dbReference>
<keyword evidence="1" id="KW-0472">Membrane</keyword>
<accession>A0A2V1E8B7</accession>